<dbReference type="Gene3D" id="3.40.50.720">
    <property type="entry name" value="NAD(P)-binding Rossmann-like Domain"/>
    <property type="match status" value="1"/>
</dbReference>
<dbReference type="Proteomes" id="UP001237448">
    <property type="component" value="Unassembled WGS sequence"/>
</dbReference>
<evidence type="ECO:0000313" key="2">
    <source>
        <dbReference type="EMBL" id="MDQ0391288.1"/>
    </source>
</evidence>
<accession>A0ABU0F9J3</accession>
<dbReference type="RefSeq" id="WP_307423349.1">
    <property type="nucleotide sequence ID" value="NZ_JAUSVK010000001.1"/>
</dbReference>
<feature type="domain" description="NAD(P)-binding" evidence="1">
    <location>
        <begin position="7"/>
        <end position="194"/>
    </location>
</feature>
<evidence type="ECO:0000313" key="3">
    <source>
        <dbReference type="Proteomes" id="UP001237448"/>
    </source>
</evidence>
<gene>
    <name evidence="2" type="ORF">J3R73_001080</name>
</gene>
<sequence length="207" mass="21574">MNVLIIGSAGKTGAIVVERAVAAGHVVTAFVRDATTYRAPANVRVVAGDATDQTSVDKAMAGQDAVIDTIGGKTPYRKTTLERSVAGAVVAAMKANGVKRVIVISSFGVGDSADQVGWFVEHVIVPTWLRGSTEDKAAMEAVVRASGIAFVIVRPAMLTDDVATGNVKVFQGHDTAHKISRADVAQFCVDQLTSDEHVGRAVTIANS</sequence>
<protein>
    <submittedName>
        <fullName evidence="2">NADH-flavin reductase</fullName>
    </submittedName>
</protein>
<dbReference type="Pfam" id="PF13460">
    <property type="entry name" value="NAD_binding_10"/>
    <property type="match status" value="1"/>
</dbReference>
<evidence type="ECO:0000259" key="1">
    <source>
        <dbReference type="Pfam" id="PF13460"/>
    </source>
</evidence>
<dbReference type="PANTHER" id="PTHR43355">
    <property type="entry name" value="FLAVIN REDUCTASE (NADPH)"/>
    <property type="match status" value="1"/>
</dbReference>
<keyword evidence="3" id="KW-1185">Reference proteome</keyword>
<dbReference type="SUPFAM" id="SSF51735">
    <property type="entry name" value="NAD(P)-binding Rossmann-fold domains"/>
    <property type="match status" value="1"/>
</dbReference>
<dbReference type="InterPro" id="IPR016040">
    <property type="entry name" value="NAD(P)-bd_dom"/>
</dbReference>
<comment type="caution">
    <text evidence="2">The sequence shown here is derived from an EMBL/GenBank/DDBJ whole genome shotgun (WGS) entry which is preliminary data.</text>
</comment>
<proteinExistence type="predicted"/>
<dbReference type="InterPro" id="IPR036291">
    <property type="entry name" value="NAD(P)-bd_dom_sf"/>
</dbReference>
<dbReference type="EMBL" id="JAUSVK010000001">
    <property type="protein sequence ID" value="MDQ0391288.1"/>
    <property type="molecule type" value="Genomic_DNA"/>
</dbReference>
<dbReference type="InterPro" id="IPR051606">
    <property type="entry name" value="Polyketide_Oxido-like"/>
</dbReference>
<organism evidence="2 3">
    <name type="scientific">Labrys monachus</name>
    <dbReference type="NCBI Taxonomy" id="217067"/>
    <lineage>
        <taxon>Bacteria</taxon>
        <taxon>Pseudomonadati</taxon>
        <taxon>Pseudomonadota</taxon>
        <taxon>Alphaproteobacteria</taxon>
        <taxon>Hyphomicrobiales</taxon>
        <taxon>Xanthobacteraceae</taxon>
        <taxon>Labrys</taxon>
    </lineage>
</organism>
<name>A0ABU0F9J3_9HYPH</name>
<dbReference type="PANTHER" id="PTHR43355:SF2">
    <property type="entry name" value="FLAVIN REDUCTASE (NADPH)"/>
    <property type="match status" value="1"/>
</dbReference>
<reference evidence="2 3" key="1">
    <citation type="submission" date="2023-07" db="EMBL/GenBank/DDBJ databases">
        <title>Genomic Encyclopedia of Type Strains, Phase IV (KMG-IV): sequencing the most valuable type-strain genomes for metagenomic binning, comparative biology and taxonomic classification.</title>
        <authorList>
            <person name="Goeker M."/>
        </authorList>
    </citation>
    <scope>NUCLEOTIDE SEQUENCE [LARGE SCALE GENOMIC DNA]</scope>
    <source>
        <strain evidence="2 3">DSM 5896</strain>
    </source>
</reference>